<keyword evidence="1" id="KW-1133">Transmembrane helix</keyword>
<evidence type="ECO:0008006" key="3">
    <source>
        <dbReference type="Google" id="ProtNLM"/>
    </source>
</evidence>
<dbReference type="AlphaFoldDB" id="A0AB74UE20"/>
<keyword evidence="1" id="KW-0812">Transmembrane</keyword>
<keyword evidence="1" id="KW-0472">Membrane</keyword>
<evidence type="ECO:0000256" key="1">
    <source>
        <dbReference type="SAM" id="Phobius"/>
    </source>
</evidence>
<reference evidence="2" key="1">
    <citation type="submission" date="2024-06" db="EMBL/GenBank/DDBJ databases">
        <title>Complete genome of Salinicola endophyticus HNIBRBA4755.</title>
        <authorList>
            <person name="Shin S.Y."/>
            <person name="Kang H."/>
            <person name="Song J."/>
        </authorList>
    </citation>
    <scope>NUCLEOTIDE SEQUENCE</scope>
    <source>
        <strain evidence="2">HNIBRBA4755</strain>
    </source>
</reference>
<dbReference type="EMBL" id="CP159578">
    <property type="protein sequence ID" value="XCJ80063.1"/>
    <property type="molecule type" value="Genomic_DNA"/>
</dbReference>
<feature type="transmembrane region" description="Helical" evidence="1">
    <location>
        <begin position="52"/>
        <end position="73"/>
    </location>
</feature>
<evidence type="ECO:0000313" key="2">
    <source>
        <dbReference type="EMBL" id="XCJ80063.1"/>
    </source>
</evidence>
<accession>A0AB74UE20</accession>
<proteinExistence type="predicted"/>
<sequence length="74" mass="8250">MKHSISLYDALRAIDVPADKARNVIDALEDDMRDIASKQDLRDLEQRITQTLTIRLGGMLVAAVGFLSAIKFFS</sequence>
<organism evidence="2">
    <name type="scientific">Salinicola endophyticus</name>
    <dbReference type="NCBI Taxonomy" id="1949083"/>
    <lineage>
        <taxon>Bacteria</taxon>
        <taxon>Pseudomonadati</taxon>
        <taxon>Pseudomonadota</taxon>
        <taxon>Gammaproteobacteria</taxon>
        <taxon>Oceanospirillales</taxon>
        <taxon>Halomonadaceae</taxon>
        <taxon>Salinicola</taxon>
    </lineage>
</organism>
<gene>
    <name evidence="2" type="ORF">ABV408_02520</name>
</gene>
<protein>
    <recommendedName>
        <fullName evidence="3">DUF1640 domain-containing protein</fullName>
    </recommendedName>
</protein>
<name>A0AB74UE20_9GAMM</name>
<dbReference type="RefSeq" id="WP_110674234.1">
    <property type="nucleotide sequence ID" value="NZ_CP159578.1"/>
</dbReference>